<sequence>MSRCDVSAIPSASALAGGYVFSDQETLSGNHKKRGKDLATSRPSEAESCHAVIRLCVGLPCVCILLFILIGVEVITRRCSPLLDSDAAENPSVALASMSHPPAGGVESSPFCPSALNKTQSPDGQI</sequence>
<reference evidence="3" key="1">
    <citation type="submission" date="2021-01" db="EMBL/GenBank/DDBJ databases">
        <authorList>
            <person name="Zahm M."/>
            <person name="Roques C."/>
            <person name="Cabau C."/>
            <person name="Klopp C."/>
            <person name="Donnadieu C."/>
            <person name="Jouanno E."/>
            <person name="Lampietro C."/>
            <person name="Louis A."/>
            <person name="Herpin A."/>
            <person name="Echchiki A."/>
            <person name="Berthelot C."/>
            <person name="Parey E."/>
            <person name="Roest-Crollius H."/>
            <person name="Braasch I."/>
            <person name="Postlethwait J."/>
            <person name="Bobe J."/>
            <person name="Montfort J."/>
            <person name="Bouchez O."/>
            <person name="Begum T."/>
            <person name="Mejri S."/>
            <person name="Adams A."/>
            <person name="Chen W.-J."/>
            <person name="Guiguen Y."/>
        </authorList>
    </citation>
    <scope>NUCLEOTIDE SEQUENCE</scope>
    <source>
        <tissue evidence="3">Blood</tissue>
    </source>
</reference>
<proteinExistence type="predicted"/>
<dbReference type="Proteomes" id="UP000829720">
    <property type="component" value="Unassembled WGS sequence"/>
</dbReference>
<feature type="region of interest" description="Disordered" evidence="1">
    <location>
        <begin position="94"/>
        <end position="126"/>
    </location>
</feature>
<accession>A0A8T3D6D4</accession>
<evidence type="ECO:0000313" key="4">
    <source>
        <dbReference type="Proteomes" id="UP000829720"/>
    </source>
</evidence>
<keyword evidence="2" id="KW-0472">Membrane</keyword>
<name>A0A8T3D6D4_9TELE</name>
<gene>
    <name evidence="3" type="ORF">AGOR_G00140450</name>
</gene>
<protein>
    <submittedName>
        <fullName evidence="3">Uncharacterized protein</fullName>
    </submittedName>
</protein>
<comment type="caution">
    <text evidence="3">The sequence shown here is derived from an EMBL/GenBank/DDBJ whole genome shotgun (WGS) entry which is preliminary data.</text>
</comment>
<keyword evidence="2" id="KW-0812">Transmembrane</keyword>
<feature type="transmembrane region" description="Helical" evidence="2">
    <location>
        <begin position="51"/>
        <end position="72"/>
    </location>
</feature>
<dbReference type="AlphaFoldDB" id="A0A8T3D6D4"/>
<evidence type="ECO:0000256" key="2">
    <source>
        <dbReference type="SAM" id="Phobius"/>
    </source>
</evidence>
<evidence type="ECO:0000256" key="1">
    <source>
        <dbReference type="SAM" id="MobiDB-lite"/>
    </source>
</evidence>
<feature type="compositionally biased region" description="Polar residues" evidence="1">
    <location>
        <begin position="116"/>
        <end position="126"/>
    </location>
</feature>
<keyword evidence="4" id="KW-1185">Reference proteome</keyword>
<keyword evidence="2" id="KW-1133">Transmembrane helix</keyword>
<organism evidence="3 4">
    <name type="scientific">Albula goreensis</name>
    <dbReference type="NCBI Taxonomy" id="1534307"/>
    <lineage>
        <taxon>Eukaryota</taxon>
        <taxon>Metazoa</taxon>
        <taxon>Chordata</taxon>
        <taxon>Craniata</taxon>
        <taxon>Vertebrata</taxon>
        <taxon>Euteleostomi</taxon>
        <taxon>Actinopterygii</taxon>
        <taxon>Neopterygii</taxon>
        <taxon>Teleostei</taxon>
        <taxon>Albuliformes</taxon>
        <taxon>Albulidae</taxon>
        <taxon>Albula</taxon>
    </lineage>
</organism>
<dbReference type="EMBL" id="JAERUA010000012">
    <property type="protein sequence ID" value="KAI1893103.1"/>
    <property type="molecule type" value="Genomic_DNA"/>
</dbReference>
<evidence type="ECO:0000313" key="3">
    <source>
        <dbReference type="EMBL" id="KAI1893103.1"/>
    </source>
</evidence>